<dbReference type="AlphaFoldDB" id="A0AAW1QRK3"/>
<dbReference type="PANTHER" id="PTHR34599">
    <property type="entry name" value="PEROXIDASE-RELATED"/>
    <property type="match status" value="1"/>
</dbReference>
<gene>
    <name evidence="2" type="ORF">WJX72_007939</name>
</gene>
<dbReference type="CDD" id="cd03398">
    <property type="entry name" value="PAP2_haloperoxidase"/>
    <property type="match status" value="1"/>
</dbReference>
<dbReference type="PANTHER" id="PTHR34599:SF1">
    <property type="entry name" value="PHOSPHATIDIC ACID PHOSPHATASE TYPE 2_HALOPEROXIDASE DOMAIN-CONTAINING PROTEIN"/>
    <property type="match status" value="1"/>
</dbReference>
<evidence type="ECO:0000259" key="1">
    <source>
        <dbReference type="Pfam" id="PF01569"/>
    </source>
</evidence>
<dbReference type="Pfam" id="PF01569">
    <property type="entry name" value="PAP2"/>
    <property type="match status" value="1"/>
</dbReference>
<dbReference type="SUPFAM" id="SSF48317">
    <property type="entry name" value="Acid phosphatase/Vanadium-dependent haloperoxidase"/>
    <property type="match status" value="1"/>
</dbReference>
<reference evidence="2 3" key="1">
    <citation type="journal article" date="2024" name="Nat. Commun.">
        <title>Phylogenomics reveals the evolutionary origins of lichenization in chlorophyte algae.</title>
        <authorList>
            <person name="Puginier C."/>
            <person name="Libourel C."/>
            <person name="Otte J."/>
            <person name="Skaloud P."/>
            <person name="Haon M."/>
            <person name="Grisel S."/>
            <person name="Petersen M."/>
            <person name="Berrin J.G."/>
            <person name="Delaux P.M."/>
            <person name="Dal Grande F."/>
            <person name="Keller J."/>
        </authorList>
    </citation>
    <scope>NUCLEOTIDE SEQUENCE [LARGE SCALE GENOMIC DNA]</scope>
    <source>
        <strain evidence="2 3">SAG 2043</strain>
    </source>
</reference>
<evidence type="ECO:0000313" key="3">
    <source>
        <dbReference type="Proteomes" id="UP001489004"/>
    </source>
</evidence>
<organism evidence="2 3">
    <name type="scientific">[Myrmecia] bisecta</name>
    <dbReference type="NCBI Taxonomy" id="41462"/>
    <lineage>
        <taxon>Eukaryota</taxon>
        <taxon>Viridiplantae</taxon>
        <taxon>Chlorophyta</taxon>
        <taxon>core chlorophytes</taxon>
        <taxon>Trebouxiophyceae</taxon>
        <taxon>Trebouxiales</taxon>
        <taxon>Trebouxiaceae</taxon>
        <taxon>Myrmecia</taxon>
    </lineage>
</organism>
<dbReference type="InterPro" id="IPR052559">
    <property type="entry name" value="V-haloperoxidase"/>
</dbReference>
<protein>
    <recommendedName>
        <fullName evidence="1">Phosphatidic acid phosphatase type 2/haloperoxidase domain-containing protein</fullName>
    </recommendedName>
</protein>
<dbReference type="Proteomes" id="UP001489004">
    <property type="component" value="Unassembled WGS sequence"/>
</dbReference>
<feature type="domain" description="Phosphatidic acid phosphatase type 2/haloperoxidase" evidence="1">
    <location>
        <begin position="318"/>
        <end position="434"/>
    </location>
</feature>
<sequence length="463" mass="50055">MAKHAAAHIIDSPKFATRLALHAADLRVSSSGAAAMGSFKWMCVLLLATATTVTIAAPDVIYEWQDAFFSQTRALNYGHQINARLLSILHLSQWEAVASNVAAGRPADDAAVAGFAGHHVLSYFIPQAQSAFFDGLLARQVANLTTQQKDAAQNVALPITAAIIVSREGDGNQLWSRYQPAPANGPVGLYQFPPNQTYAQYPQLGLSTRPWVVAQPDVLRFANLTQPYAIPSPTYLADLNRTRLYGGKDNATTLRNPFQTDTAFIWLSSTGTSTIIGIWNKAARQLLPSNTSVVDAARLLALLNVASYDAQIAAFRQKYTYLIWRPITGIRQGGFDANWEPLAVTPAHPDYPSTHSVASGVAERVLARYFGGVNQTITVTAEDYPRIPTRTYRNLTAAAVESAESRIYIGAHFPKAVYDGVDVGRAVADFVYDNFDKALAGKYGSAAAAPKAAPVTTAGRKLR</sequence>
<accession>A0AAW1QRK3</accession>
<dbReference type="InterPro" id="IPR036938">
    <property type="entry name" value="PAP2/HPO_sf"/>
</dbReference>
<dbReference type="InterPro" id="IPR000326">
    <property type="entry name" value="PAP2/HPO"/>
</dbReference>
<dbReference type="EMBL" id="JALJOR010000002">
    <property type="protein sequence ID" value="KAK9824125.1"/>
    <property type="molecule type" value="Genomic_DNA"/>
</dbReference>
<dbReference type="Gene3D" id="1.10.606.20">
    <property type="match status" value="1"/>
</dbReference>
<proteinExistence type="predicted"/>
<evidence type="ECO:0000313" key="2">
    <source>
        <dbReference type="EMBL" id="KAK9824125.1"/>
    </source>
</evidence>
<name>A0AAW1QRK3_9CHLO</name>
<comment type="caution">
    <text evidence="2">The sequence shown here is derived from an EMBL/GenBank/DDBJ whole genome shotgun (WGS) entry which is preliminary data.</text>
</comment>
<keyword evidence="3" id="KW-1185">Reference proteome</keyword>